<dbReference type="SUPFAM" id="SSF46689">
    <property type="entry name" value="Homeodomain-like"/>
    <property type="match status" value="1"/>
</dbReference>
<evidence type="ECO:0000313" key="4">
    <source>
        <dbReference type="Proteomes" id="UP001295684"/>
    </source>
</evidence>
<dbReference type="EMBL" id="CAMPGE010019827">
    <property type="protein sequence ID" value="CAI2378134.1"/>
    <property type="molecule type" value="Genomic_DNA"/>
</dbReference>
<dbReference type="Gene3D" id="1.10.10.60">
    <property type="entry name" value="Homeodomain-like"/>
    <property type="match status" value="1"/>
</dbReference>
<keyword evidence="4" id="KW-1185">Reference proteome</keyword>
<evidence type="ECO:0000256" key="1">
    <source>
        <dbReference type="PROSITE-ProRule" id="PRU00108"/>
    </source>
</evidence>
<feature type="DNA-binding region" description="Homeobox" evidence="1">
    <location>
        <begin position="125"/>
        <end position="185"/>
    </location>
</feature>
<dbReference type="GO" id="GO:0005634">
    <property type="term" value="C:nucleus"/>
    <property type="evidence" value="ECO:0007669"/>
    <property type="project" value="UniProtKB-SubCell"/>
</dbReference>
<comment type="caution">
    <text evidence="3">The sequence shown here is derived from an EMBL/GenBank/DDBJ whole genome shotgun (WGS) entry which is preliminary data.</text>
</comment>
<dbReference type="InterPro" id="IPR001356">
    <property type="entry name" value="HD"/>
</dbReference>
<dbReference type="CDD" id="cd00086">
    <property type="entry name" value="homeodomain"/>
    <property type="match status" value="1"/>
</dbReference>
<keyword evidence="1" id="KW-0238">DNA-binding</keyword>
<keyword evidence="1" id="KW-0539">Nucleus</keyword>
<dbReference type="InterPro" id="IPR009057">
    <property type="entry name" value="Homeodomain-like_sf"/>
</dbReference>
<dbReference type="AlphaFoldDB" id="A0AAD1XSP4"/>
<organism evidence="3 4">
    <name type="scientific">Euplotes crassus</name>
    <dbReference type="NCBI Taxonomy" id="5936"/>
    <lineage>
        <taxon>Eukaryota</taxon>
        <taxon>Sar</taxon>
        <taxon>Alveolata</taxon>
        <taxon>Ciliophora</taxon>
        <taxon>Intramacronucleata</taxon>
        <taxon>Spirotrichea</taxon>
        <taxon>Hypotrichia</taxon>
        <taxon>Euplotida</taxon>
        <taxon>Euplotidae</taxon>
        <taxon>Moneuplotes</taxon>
    </lineage>
</organism>
<name>A0AAD1XSP4_EUPCR</name>
<gene>
    <name evidence="3" type="ORF">ECRASSUSDP1_LOCUS19529</name>
</gene>
<dbReference type="PROSITE" id="PS50071">
    <property type="entry name" value="HOMEOBOX_2"/>
    <property type="match status" value="1"/>
</dbReference>
<dbReference type="Proteomes" id="UP001295684">
    <property type="component" value="Unassembled WGS sequence"/>
</dbReference>
<comment type="subcellular location">
    <subcellularLocation>
        <location evidence="1">Nucleus</location>
    </subcellularLocation>
</comment>
<dbReference type="SMART" id="SM00389">
    <property type="entry name" value="HOX"/>
    <property type="match status" value="1"/>
</dbReference>
<proteinExistence type="predicted"/>
<evidence type="ECO:0000259" key="2">
    <source>
        <dbReference type="PROSITE" id="PS50071"/>
    </source>
</evidence>
<reference evidence="3" key="1">
    <citation type="submission" date="2023-07" db="EMBL/GenBank/DDBJ databases">
        <authorList>
            <consortium name="AG Swart"/>
            <person name="Singh M."/>
            <person name="Singh A."/>
            <person name="Seah K."/>
            <person name="Emmerich C."/>
        </authorList>
    </citation>
    <scope>NUCLEOTIDE SEQUENCE</scope>
    <source>
        <strain evidence="3">DP1</strain>
    </source>
</reference>
<sequence>MAYNQAPSTIFLGGFSYLDNFCDNKQPVNLVSEKLNNENKGFNSKIFTSAKVKSSDYSETLSIYANAEEETGLNDSPASKGYVKGEDHSLLNIVLKEIKNTPLDDLLEECCVSKEIKDPVKNSEKIRFKNTKTPEQLAALEETLVKFPFKFPKRERVKFAKSIGLDEVQVYKWYYDNNPNKRGRKSQKGFEAFDAFSF</sequence>
<accession>A0AAD1XSP4</accession>
<evidence type="ECO:0000313" key="3">
    <source>
        <dbReference type="EMBL" id="CAI2378134.1"/>
    </source>
</evidence>
<keyword evidence="1" id="KW-0371">Homeobox</keyword>
<protein>
    <recommendedName>
        <fullName evidence="2">Homeobox domain-containing protein</fullName>
    </recommendedName>
</protein>
<dbReference type="GO" id="GO:0003677">
    <property type="term" value="F:DNA binding"/>
    <property type="evidence" value="ECO:0007669"/>
    <property type="project" value="UniProtKB-UniRule"/>
</dbReference>
<feature type="domain" description="Homeobox" evidence="2">
    <location>
        <begin position="123"/>
        <end position="184"/>
    </location>
</feature>